<dbReference type="InterPro" id="IPR036188">
    <property type="entry name" value="FAD/NAD-bd_sf"/>
</dbReference>
<dbReference type="GO" id="GO:0016705">
    <property type="term" value="F:oxidoreductase activity, acting on paired donors, with incorporation or reduction of molecular oxygen"/>
    <property type="evidence" value="ECO:0007669"/>
    <property type="project" value="InterPro"/>
</dbReference>
<sequence length="408" mass="43793">MAAQLREFDIVIVGGGMVGAALAVALALAGRNVAVVEARLPDAWQVDEDYDLRVSAINRASQNLLSRLGVWPGIVSRRANPYRRMVVWDARSTGEIAFDAVELGEPDLGHIVENRVIQHALLERLAQLDGVQLFAPQSVETLEIGPQTAQLTLSDGTRLGARLVVGADGARSRVCELAGMRRSVRKYGQTALVATVATDASHADTAWQRFLPTGPLAFLPLGDGRSSIVWSATTAQAERLLGLDDDAFRAELSRAFDLRLGCVTACSERAAFALIGGQAYPYVQPRVALIGDAAHSIHPLAGQGVNLGFMDAAELAGVLAATGRDPGALAVLRRYERARRGENEAVMRLMESFRVLFGSGLPMLPWLRGRGMRLVGGLTPVKRQVMLHALGTAGQRPELATTPLDQTR</sequence>
<dbReference type="InterPro" id="IPR018168">
    <property type="entry name" value="Ubi_Hdrlase_CS"/>
</dbReference>
<dbReference type="InterPro" id="IPR051205">
    <property type="entry name" value="UbiH/COQ6_monooxygenase"/>
</dbReference>
<reference evidence="10 11" key="1">
    <citation type="submission" date="2017-01" db="EMBL/GenBank/DDBJ databases">
        <title>Draft sequence of Acidihalobacter ferrooxidans strain DSM 14175 (strain V8).</title>
        <authorList>
            <person name="Khaleque H.N."/>
            <person name="Ramsay J.P."/>
            <person name="Murphy R.J.T."/>
            <person name="Kaksonen A.H."/>
            <person name="Boxall N.J."/>
            <person name="Watkin E.L.J."/>
        </authorList>
    </citation>
    <scope>NUCLEOTIDE SEQUENCE [LARGE SCALE GENOMIC DNA]</scope>
    <source>
        <strain evidence="10 11">V8</strain>
    </source>
</reference>
<dbReference type="Pfam" id="PF01494">
    <property type="entry name" value="FAD_binding_3"/>
    <property type="match status" value="1"/>
</dbReference>
<evidence type="ECO:0000313" key="11">
    <source>
        <dbReference type="Proteomes" id="UP000243807"/>
    </source>
</evidence>
<keyword evidence="8" id="KW-0812">Transmembrane</keyword>
<protein>
    <submittedName>
        <fullName evidence="10">2-octaprenyl-3-methyl-6-methoxy-1,4-benzoquinol hydroxylase</fullName>
    </submittedName>
</protein>
<evidence type="ECO:0000256" key="5">
    <source>
        <dbReference type="ARBA" id="ARBA00022827"/>
    </source>
</evidence>
<proteinExistence type="inferred from homology"/>
<evidence type="ECO:0000256" key="3">
    <source>
        <dbReference type="ARBA" id="ARBA00005349"/>
    </source>
</evidence>
<keyword evidence="4" id="KW-0285">Flavoprotein</keyword>
<feature type="domain" description="FAD-binding" evidence="9">
    <location>
        <begin position="8"/>
        <end position="348"/>
    </location>
</feature>
<evidence type="ECO:0000256" key="6">
    <source>
        <dbReference type="ARBA" id="ARBA00023002"/>
    </source>
</evidence>
<dbReference type="PANTHER" id="PTHR43876:SF7">
    <property type="entry name" value="UBIQUINONE BIOSYNTHESIS MONOOXYGENASE COQ6, MITOCHONDRIAL"/>
    <property type="match status" value="1"/>
</dbReference>
<dbReference type="OrthoDB" id="9769565at2"/>
<dbReference type="STRING" id="1765967.BW247_11920"/>
<dbReference type="PRINTS" id="PR00420">
    <property type="entry name" value="RNGMNOXGNASE"/>
</dbReference>
<comment type="cofactor">
    <cofactor evidence="1">
        <name>FAD</name>
        <dbReference type="ChEBI" id="CHEBI:57692"/>
    </cofactor>
</comment>
<comment type="pathway">
    <text evidence="2">Cofactor biosynthesis; ubiquinone biosynthesis.</text>
</comment>
<evidence type="ECO:0000313" key="10">
    <source>
        <dbReference type="EMBL" id="APZ43711.1"/>
    </source>
</evidence>
<accession>A0A1P8UIW4</accession>
<evidence type="ECO:0000259" key="9">
    <source>
        <dbReference type="Pfam" id="PF01494"/>
    </source>
</evidence>
<dbReference type="Gene3D" id="3.50.50.60">
    <property type="entry name" value="FAD/NAD(P)-binding domain"/>
    <property type="match status" value="2"/>
</dbReference>
<organism evidence="10 11">
    <name type="scientific">Acidihalobacter ferrooxydans</name>
    <dbReference type="NCBI Taxonomy" id="1765967"/>
    <lineage>
        <taxon>Bacteria</taxon>
        <taxon>Pseudomonadati</taxon>
        <taxon>Pseudomonadota</taxon>
        <taxon>Gammaproteobacteria</taxon>
        <taxon>Chromatiales</taxon>
        <taxon>Ectothiorhodospiraceae</taxon>
        <taxon>Acidihalobacter</taxon>
    </lineage>
</organism>
<dbReference type="InterPro" id="IPR002938">
    <property type="entry name" value="FAD-bd"/>
</dbReference>
<keyword evidence="5" id="KW-0274">FAD</keyword>
<evidence type="ECO:0000256" key="8">
    <source>
        <dbReference type="SAM" id="Phobius"/>
    </source>
</evidence>
<dbReference type="GO" id="GO:0006744">
    <property type="term" value="P:ubiquinone biosynthetic process"/>
    <property type="evidence" value="ECO:0007669"/>
    <property type="project" value="UniProtKB-UniPathway"/>
</dbReference>
<comment type="similarity">
    <text evidence="3">Belongs to the UbiH/COQ6 family.</text>
</comment>
<feature type="transmembrane region" description="Helical" evidence="8">
    <location>
        <begin position="12"/>
        <end position="30"/>
    </location>
</feature>
<dbReference type="PROSITE" id="PS01304">
    <property type="entry name" value="UBIH"/>
    <property type="match status" value="1"/>
</dbReference>
<dbReference type="KEGG" id="afy:BW247_11920"/>
<dbReference type="InterPro" id="IPR010971">
    <property type="entry name" value="UbiH/COQ6"/>
</dbReference>
<dbReference type="GO" id="GO:0071949">
    <property type="term" value="F:FAD binding"/>
    <property type="evidence" value="ECO:0007669"/>
    <property type="project" value="InterPro"/>
</dbReference>
<dbReference type="AlphaFoldDB" id="A0A1P8UIW4"/>
<dbReference type="PANTHER" id="PTHR43876">
    <property type="entry name" value="UBIQUINONE BIOSYNTHESIS MONOOXYGENASE COQ6, MITOCHONDRIAL"/>
    <property type="match status" value="1"/>
</dbReference>
<dbReference type="UniPathway" id="UPA00232"/>
<dbReference type="NCBIfam" id="TIGR01988">
    <property type="entry name" value="Ubi-OHases"/>
    <property type="match status" value="1"/>
</dbReference>
<dbReference type="GO" id="GO:0004497">
    <property type="term" value="F:monooxygenase activity"/>
    <property type="evidence" value="ECO:0007669"/>
    <property type="project" value="UniProtKB-KW"/>
</dbReference>
<dbReference type="EMBL" id="CP019434">
    <property type="protein sequence ID" value="APZ43711.1"/>
    <property type="molecule type" value="Genomic_DNA"/>
</dbReference>
<keyword evidence="6" id="KW-0560">Oxidoreductase</keyword>
<keyword evidence="7" id="KW-0503">Monooxygenase</keyword>
<evidence type="ECO:0000256" key="7">
    <source>
        <dbReference type="ARBA" id="ARBA00023033"/>
    </source>
</evidence>
<evidence type="ECO:0000256" key="4">
    <source>
        <dbReference type="ARBA" id="ARBA00022630"/>
    </source>
</evidence>
<evidence type="ECO:0000256" key="1">
    <source>
        <dbReference type="ARBA" id="ARBA00001974"/>
    </source>
</evidence>
<keyword evidence="8" id="KW-1133">Transmembrane helix</keyword>
<keyword evidence="8" id="KW-0472">Membrane</keyword>
<gene>
    <name evidence="10" type="ORF">BW247_11920</name>
</gene>
<name>A0A1P8UIW4_9GAMM</name>
<keyword evidence="11" id="KW-1185">Reference proteome</keyword>
<dbReference type="RefSeq" id="WP_076837347.1">
    <property type="nucleotide sequence ID" value="NZ_CP019434.1"/>
</dbReference>
<dbReference type="SUPFAM" id="SSF51905">
    <property type="entry name" value="FAD/NAD(P)-binding domain"/>
    <property type="match status" value="1"/>
</dbReference>
<dbReference type="Proteomes" id="UP000243807">
    <property type="component" value="Chromosome"/>
</dbReference>
<evidence type="ECO:0000256" key="2">
    <source>
        <dbReference type="ARBA" id="ARBA00004749"/>
    </source>
</evidence>